<dbReference type="SUPFAM" id="SSF51735">
    <property type="entry name" value="NAD(P)-binding Rossmann-fold domains"/>
    <property type="match status" value="1"/>
</dbReference>
<geneLocation type="plasmid" evidence="5">
    <name>pjcm18538 dna</name>
</geneLocation>
<dbReference type="Pfam" id="PF13561">
    <property type="entry name" value="adh_short_C2"/>
    <property type="match status" value="1"/>
</dbReference>
<feature type="domain" description="Ketoreductase" evidence="3">
    <location>
        <begin position="21"/>
        <end position="200"/>
    </location>
</feature>
<evidence type="ECO:0000256" key="1">
    <source>
        <dbReference type="ARBA" id="ARBA00006484"/>
    </source>
</evidence>
<protein>
    <submittedName>
        <fullName evidence="4">Oxidoreductase</fullName>
    </submittedName>
</protein>
<organism evidence="4 5">
    <name type="scientific">Mycolicibacterium arabiense</name>
    <dbReference type="NCBI Taxonomy" id="1286181"/>
    <lineage>
        <taxon>Bacteria</taxon>
        <taxon>Bacillati</taxon>
        <taxon>Actinomycetota</taxon>
        <taxon>Actinomycetes</taxon>
        <taxon>Mycobacteriales</taxon>
        <taxon>Mycobacteriaceae</taxon>
        <taxon>Mycolicibacterium</taxon>
    </lineage>
</organism>
<dbReference type="InterPro" id="IPR020904">
    <property type="entry name" value="Sc_DH/Rdtase_CS"/>
</dbReference>
<dbReference type="Gene3D" id="3.40.50.720">
    <property type="entry name" value="NAD(P)-binding Rossmann-like Domain"/>
    <property type="match status" value="1"/>
</dbReference>
<reference evidence="4 5" key="1">
    <citation type="journal article" date="2019" name="Emerg. Microbes Infect.">
        <title>Comprehensive subspecies identification of 175 nontuberculous mycobacteria species based on 7547 genomic profiles.</title>
        <authorList>
            <person name="Matsumoto Y."/>
            <person name="Kinjo T."/>
            <person name="Motooka D."/>
            <person name="Nabeya D."/>
            <person name="Jung N."/>
            <person name="Uechi K."/>
            <person name="Horii T."/>
            <person name="Iida T."/>
            <person name="Fujita J."/>
            <person name="Nakamura S."/>
        </authorList>
    </citation>
    <scope>NUCLEOTIDE SEQUENCE [LARGE SCALE GENOMIC DNA]</scope>
    <source>
        <strain evidence="4 5">JCM 18538</strain>
    </source>
</reference>
<keyword evidence="2" id="KW-0560">Oxidoreductase</keyword>
<dbReference type="EMBL" id="AP022593">
    <property type="protein sequence ID" value="BBY50434.1"/>
    <property type="molecule type" value="Genomic_DNA"/>
</dbReference>
<dbReference type="CDD" id="cd05233">
    <property type="entry name" value="SDR_c"/>
    <property type="match status" value="1"/>
</dbReference>
<dbReference type="FunFam" id="3.40.50.720:FF:000084">
    <property type="entry name" value="Short-chain dehydrogenase reductase"/>
    <property type="match status" value="1"/>
</dbReference>
<gene>
    <name evidence="4" type="ORF">MARA_39020</name>
</gene>
<sequence length="261" mass="27195">MVDLQPIGTKLEDFMSDLTGKTALVTGATSGIGLAAARALAQQGAYVFLVGRRQDALDDAVSGIGPAQAEAIRADVTEQADLDRVAATIEATGRRLDIVFANAGINEFATLGTLTWEHHRKIFDTNVGGVIFAVQAALPLLSEGASIILCGSNGDVKAAPGASVYAASKAAIRSLARSWAAELVNRKIRVNVVAPGLTETPGLADLFTEADDALAELTSTVPMKRRARPEEIGNVITFLASDGSSYMTGSEVYVDGGVSQF</sequence>
<name>A0A7I7S0K1_9MYCO</name>
<dbReference type="SMART" id="SM00822">
    <property type="entry name" value="PKS_KR"/>
    <property type="match status" value="1"/>
</dbReference>
<dbReference type="PANTHER" id="PTHR43008">
    <property type="entry name" value="BENZIL REDUCTASE"/>
    <property type="match status" value="1"/>
</dbReference>
<accession>A0A7I7S0K1</accession>
<comment type="similarity">
    <text evidence="1">Belongs to the short-chain dehydrogenases/reductases (SDR) family.</text>
</comment>
<dbReference type="InterPro" id="IPR057326">
    <property type="entry name" value="KR_dom"/>
</dbReference>
<dbReference type="PROSITE" id="PS00061">
    <property type="entry name" value="ADH_SHORT"/>
    <property type="match status" value="1"/>
</dbReference>
<dbReference type="InterPro" id="IPR002347">
    <property type="entry name" value="SDR_fam"/>
</dbReference>
<dbReference type="PRINTS" id="PR00081">
    <property type="entry name" value="GDHRDH"/>
</dbReference>
<proteinExistence type="inferred from homology"/>
<evidence type="ECO:0000313" key="4">
    <source>
        <dbReference type="EMBL" id="BBY50434.1"/>
    </source>
</evidence>
<keyword evidence="5" id="KW-1185">Reference proteome</keyword>
<dbReference type="Proteomes" id="UP000467428">
    <property type="component" value="Chromosome"/>
</dbReference>
<dbReference type="AlphaFoldDB" id="A0A7I7S0K1"/>
<dbReference type="PANTHER" id="PTHR43008:SF4">
    <property type="entry name" value="CHAIN DEHYDROGENASE, PUTATIVE (AFU_ORTHOLOGUE AFUA_4G08710)-RELATED"/>
    <property type="match status" value="1"/>
</dbReference>
<evidence type="ECO:0000256" key="2">
    <source>
        <dbReference type="ARBA" id="ARBA00023002"/>
    </source>
</evidence>
<dbReference type="KEGG" id="marz:MARA_39020"/>
<evidence type="ECO:0000259" key="3">
    <source>
        <dbReference type="SMART" id="SM00822"/>
    </source>
</evidence>
<evidence type="ECO:0000313" key="5">
    <source>
        <dbReference type="Proteomes" id="UP000467428"/>
    </source>
</evidence>
<dbReference type="GO" id="GO:0050664">
    <property type="term" value="F:oxidoreductase activity, acting on NAD(P)H, oxygen as acceptor"/>
    <property type="evidence" value="ECO:0007669"/>
    <property type="project" value="TreeGrafter"/>
</dbReference>
<dbReference type="InterPro" id="IPR036291">
    <property type="entry name" value="NAD(P)-bd_dom_sf"/>
</dbReference>